<protein>
    <submittedName>
        <fullName evidence="2">Uncharacterized protein</fullName>
    </submittedName>
</protein>
<proteinExistence type="predicted"/>
<accession>A0A2P2P3J4</accession>
<dbReference type="EMBL" id="GGEC01068717">
    <property type="protein sequence ID" value="MBX49201.1"/>
    <property type="molecule type" value="Transcribed_RNA"/>
</dbReference>
<evidence type="ECO:0000313" key="2">
    <source>
        <dbReference type="EMBL" id="MBX49201.1"/>
    </source>
</evidence>
<keyword evidence="1" id="KW-0732">Signal</keyword>
<dbReference type="AlphaFoldDB" id="A0A2P2P3J4"/>
<sequence length="46" mass="5806">MQFKWLSYMFALKITLHFWCWQCHALQNHPFHWLSSPHFIWVMITI</sequence>
<feature type="chain" id="PRO_5015198187" evidence="1">
    <location>
        <begin position="26"/>
        <end position="46"/>
    </location>
</feature>
<feature type="signal peptide" evidence="1">
    <location>
        <begin position="1"/>
        <end position="25"/>
    </location>
</feature>
<evidence type="ECO:0000256" key="1">
    <source>
        <dbReference type="SAM" id="SignalP"/>
    </source>
</evidence>
<name>A0A2P2P3J4_RHIMU</name>
<organism evidence="2">
    <name type="scientific">Rhizophora mucronata</name>
    <name type="common">Asiatic mangrove</name>
    <dbReference type="NCBI Taxonomy" id="61149"/>
    <lineage>
        <taxon>Eukaryota</taxon>
        <taxon>Viridiplantae</taxon>
        <taxon>Streptophyta</taxon>
        <taxon>Embryophyta</taxon>
        <taxon>Tracheophyta</taxon>
        <taxon>Spermatophyta</taxon>
        <taxon>Magnoliopsida</taxon>
        <taxon>eudicotyledons</taxon>
        <taxon>Gunneridae</taxon>
        <taxon>Pentapetalae</taxon>
        <taxon>rosids</taxon>
        <taxon>fabids</taxon>
        <taxon>Malpighiales</taxon>
        <taxon>Rhizophoraceae</taxon>
        <taxon>Rhizophora</taxon>
    </lineage>
</organism>
<reference evidence="2" key="1">
    <citation type="submission" date="2018-02" db="EMBL/GenBank/DDBJ databases">
        <title>Rhizophora mucronata_Transcriptome.</title>
        <authorList>
            <person name="Meera S.P."/>
            <person name="Sreeshan A."/>
            <person name="Augustine A."/>
        </authorList>
    </citation>
    <scope>NUCLEOTIDE SEQUENCE</scope>
    <source>
        <tissue evidence="2">Leaf</tissue>
    </source>
</reference>